<dbReference type="EMBL" id="CAJNDS010001391">
    <property type="protein sequence ID" value="CAE7257539.1"/>
    <property type="molecule type" value="Genomic_DNA"/>
</dbReference>
<name>A0A812M4F7_9DINO</name>
<sequence length="426" mass="45606">MQYLLALGGVVVVAGCMRISLVSSILAALGFRGRPQVVGIDLGTTFSVVALKATDGTISIIPDHVTGKQLLPSVVTFMADGKIIVGDGAVENRGRYPQHTIFNAKRFIGRRLGEVSLEAGTHAYHVSANFTKDSRSPSATDLSGPAGFAVAFADGTERWISPVEVGAEVVRHMRRSVSRHLGFEISRVVICVPAKFGVAETKATQESFERAGMKVMRILEEPTAAAVAYNLHQGEGVRHVLVYDIGGGTLDTSLLYMNGNAVSVLSVAGDDHLGGSDFDTQMRRLLESKLERGEARTSAAGVGKESCDSSGLHILAEAVKIRLSNNSQAEAICHSDGIDRVLVVTRAEFEESAAELFGRAMAPVQKVLDDQMMTADYIDDVVLVGGASRMPKLRELLQEFFGPTKRLHTEIDPDITVAWGAASVLD</sequence>
<dbReference type="PANTHER" id="PTHR19375">
    <property type="entry name" value="HEAT SHOCK PROTEIN 70KDA"/>
    <property type="match status" value="1"/>
</dbReference>
<dbReference type="Gene3D" id="3.30.420.40">
    <property type="match status" value="2"/>
</dbReference>
<gene>
    <name evidence="3" type="primary">HSPA5</name>
    <name evidence="3" type="ORF">SNAT2548_LOCUS13325</name>
</gene>
<dbReference type="InterPro" id="IPR013126">
    <property type="entry name" value="Hsp_70_fam"/>
</dbReference>
<dbReference type="PROSITE" id="PS00329">
    <property type="entry name" value="HSP70_2"/>
    <property type="match status" value="1"/>
</dbReference>
<evidence type="ECO:0000256" key="2">
    <source>
        <dbReference type="ARBA" id="ARBA00022840"/>
    </source>
</evidence>
<evidence type="ECO:0000313" key="4">
    <source>
        <dbReference type="Proteomes" id="UP000604046"/>
    </source>
</evidence>
<protein>
    <submittedName>
        <fullName evidence="3">HSPA5 protein</fullName>
    </submittedName>
</protein>
<dbReference type="PROSITE" id="PS01036">
    <property type="entry name" value="HSP70_3"/>
    <property type="match status" value="1"/>
</dbReference>
<dbReference type="Gene3D" id="3.90.640.10">
    <property type="entry name" value="Actin, Chain A, domain 4"/>
    <property type="match status" value="1"/>
</dbReference>
<comment type="caution">
    <text evidence="3">The sequence shown here is derived from an EMBL/GenBank/DDBJ whole genome shotgun (WGS) entry which is preliminary data.</text>
</comment>
<dbReference type="GO" id="GO:0005524">
    <property type="term" value="F:ATP binding"/>
    <property type="evidence" value="ECO:0007669"/>
    <property type="project" value="UniProtKB-KW"/>
</dbReference>
<dbReference type="AlphaFoldDB" id="A0A812M4F7"/>
<accession>A0A812M4F7</accession>
<dbReference type="GO" id="GO:0140662">
    <property type="term" value="F:ATP-dependent protein folding chaperone"/>
    <property type="evidence" value="ECO:0007669"/>
    <property type="project" value="InterPro"/>
</dbReference>
<keyword evidence="1" id="KW-0547">Nucleotide-binding</keyword>
<dbReference type="PRINTS" id="PR00301">
    <property type="entry name" value="HEATSHOCK70"/>
</dbReference>
<dbReference type="PROSITE" id="PS00297">
    <property type="entry name" value="HSP70_1"/>
    <property type="match status" value="1"/>
</dbReference>
<dbReference type="Pfam" id="PF00012">
    <property type="entry name" value="HSP70"/>
    <property type="match status" value="1"/>
</dbReference>
<evidence type="ECO:0000313" key="3">
    <source>
        <dbReference type="EMBL" id="CAE7257539.1"/>
    </source>
</evidence>
<dbReference type="InterPro" id="IPR018181">
    <property type="entry name" value="Heat_shock_70_CS"/>
</dbReference>
<keyword evidence="4" id="KW-1185">Reference proteome</keyword>
<reference evidence="3" key="1">
    <citation type="submission" date="2021-02" db="EMBL/GenBank/DDBJ databases">
        <authorList>
            <person name="Dougan E. K."/>
            <person name="Rhodes N."/>
            <person name="Thang M."/>
            <person name="Chan C."/>
        </authorList>
    </citation>
    <scope>NUCLEOTIDE SEQUENCE</scope>
</reference>
<evidence type="ECO:0000256" key="1">
    <source>
        <dbReference type="ARBA" id="ARBA00022741"/>
    </source>
</evidence>
<organism evidence="3 4">
    <name type="scientific">Symbiodinium natans</name>
    <dbReference type="NCBI Taxonomy" id="878477"/>
    <lineage>
        <taxon>Eukaryota</taxon>
        <taxon>Sar</taxon>
        <taxon>Alveolata</taxon>
        <taxon>Dinophyceae</taxon>
        <taxon>Suessiales</taxon>
        <taxon>Symbiodiniaceae</taxon>
        <taxon>Symbiodinium</taxon>
    </lineage>
</organism>
<dbReference type="Proteomes" id="UP000604046">
    <property type="component" value="Unassembled WGS sequence"/>
</dbReference>
<proteinExistence type="predicted"/>
<dbReference type="InterPro" id="IPR043129">
    <property type="entry name" value="ATPase_NBD"/>
</dbReference>
<dbReference type="OrthoDB" id="2401965at2759"/>
<keyword evidence="2" id="KW-0067">ATP-binding</keyword>
<dbReference type="SUPFAM" id="SSF53067">
    <property type="entry name" value="Actin-like ATPase domain"/>
    <property type="match status" value="2"/>
</dbReference>